<evidence type="ECO:0000313" key="3">
    <source>
        <dbReference type="Proteomes" id="UP000288216"/>
    </source>
</evidence>
<dbReference type="STRING" id="75743.A0A401PX47"/>
<comment type="caution">
    <text evidence="2">The sequence shown here is derived from an EMBL/GenBank/DDBJ whole genome shotgun (WGS) entry which is preliminary data.</text>
</comment>
<dbReference type="OrthoDB" id="10255000at2759"/>
<evidence type="ECO:0000256" key="1">
    <source>
        <dbReference type="SAM" id="Coils"/>
    </source>
</evidence>
<evidence type="ECO:0000313" key="2">
    <source>
        <dbReference type="EMBL" id="GCB77724.1"/>
    </source>
</evidence>
<accession>A0A401PX47</accession>
<proteinExistence type="predicted"/>
<keyword evidence="1" id="KW-0175">Coiled coil</keyword>
<sequence>MQEAQTKTIGKKAVENLHNQNEAKIHQKYEETEQVHAILHNKIQLLQEEARLAKNEVEKMNAIAEAEKLRSLELENKLHDNTWENHEKLRLWETNEFVLTEKNRIIDQLTQALRTKDLQIGQLNKENQNVVDNHVGDLEYRVEELTGTLRQKENEVEVSACFKLIM</sequence>
<dbReference type="AlphaFoldDB" id="A0A401PX47"/>
<feature type="coiled-coil region" evidence="1">
    <location>
        <begin position="106"/>
        <end position="155"/>
    </location>
</feature>
<dbReference type="OMA" id="WESHEQA"/>
<feature type="coiled-coil region" evidence="1">
    <location>
        <begin position="29"/>
        <end position="67"/>
    </location>
</feature>
<reference evidence="2 3" key="1">
    <citation type="journal article" date="2018" name="Nat. Ecol. Evol.">
        <title>Shark genomes provide insights into elasmobranch evolution and the origin of vertebrates.</title>
        <authorList>
            <person name="Hara Y"/>
            <person name="Yamaguchi K"/>
            <person name="Onimaru K"/>
            <person name="Kadota M"/>
            <person name="Koyanagi M"/>
            <person name="Keeley SD"/>
            <person name="Tatsumi K"/>
            <person name="Tanaka K"/>
            <person name="Motone F"/>
            <person name="Kageyama Y"/>
            <person name="Nozu R"/>
            <person name="Adachi N"/>
            <person name="Nishimura O"/>
            <person name="Nakagawa R"/>
            <person name="Tanegashima C"/>
            <person name="Kiyatake I"/>
            <person name="Matsumoto R"/>
            <person name="Murakumo K"/>
            <person name="Nishida K"/>
            <person name="Terakita A"/>
            <person name="Kuratani S"/>
            <person name="Sato K"/>
            <person name="Hyodo S Kuraku.S."/>
        </authorList>
    </citation>
    <scope>NUCLEOTIDE SEQUENCE [LARGE SCALE GENOMIC DNA]</scope>
</reference>
<dbReference type="EMBL" id="BFAA01014250">
    <property type="protein sequence ID" value="GCB77724.1"/>
    <property type="molecule type" value="Genomic_DNA"/>
</dbReference>
<keyword evidence="3" id="KW-1185">Reference proteome</keyword>
<dbReference type="Proteomes" id="UP000288216">
    <property type="component" value="Unassembled WGS sequence"/>
</dbReference>
<gene>
    <name evidence="2" type="ORF">scyTo_0019316</name>
</gene>
<name>A0A401PX47_SCYTO</name>
<protein>
    <submittedName>
        <fullName evidence="2">Uncharacterized protein</fullName>
    </submittedName>
</protein>
<organism evidence="2 3">
    <name type="scientific">Scyliorhinus torazame</name>
    <name type="common">Cloudy catshark</name>
    <name type="synonym">Catulus torazame</name>
    <dbReference type="NCBI Taxonomy" id="75743"/>
    <lineage>
        <taxon>Eukaryota</taxon>
        <taxon>Metazoa</taxon>
        <taxon>Chordata</taxon>
        <taxon>Craniata</taxon>
        <taxon>Vertebrata</taxon>
        <taxon>Chondrichthyes</taxon>
        <taxon>Elasmobranchii</taxon>
        <taxon>Galeomorphii</taxon>
        <taxon>Galeoidea</taxon>
        <taxon>Carcharhiniformes</taxon>
        <taxon>Scyliorhinidae</taxon>
        <taxon>Scyliorhinus</taxon>
    </lineage>
</organism>